<dbReference type="Pfam" id="PF08550">
    <property type="entry name" value="GATA_AreA"/>
    <property type="match status" value="1"/>
</dbReference>
<dbReference type="VEuPathDB" id="FungiDB:H257_19550"/>
<feature type="region of interest" description="Disordered" evidence="1">
    <location>
        <begin position="116"/>
        <end position="145"/>
    </location>
</feature>
<feature type="compositionally biased region" description="Low complexity" evidence="1">
    <location>
        <begin position="120"/>
        <end position="142"/>
    </location>
</feature>
<protein>
    <recommendedName>
        <fullName evidence="2">Nitrogen regulatory protein areA GATA-like domain-containing protein</fullName>
    </recommendedName>
</protein>
<feature type="compositionally biased region" description="Polar residues" evidence="1">
    <location>
        <begin position="189"/>
        <end position="201"/>
    </location>
</feature>
<dbReference type="EMBL" id="VJMI01021251">
    <property type="protein sequence ID" value="KAF0702196.1"/>
    <property type="molecule type" value="Genomic_DNA"/>
</dbReference>
<feature type="non-terminal residue" evidence="3">
    <location>
        <position position="440"/>
    </location>
</feature>
<dbReference type="SUPFAM" id="SSF57845">
    <property type="entry name" value="B-box zinc-binding domain"/>
    <property type="match status" value="1"/>
</dbReference>
<feature type="region of interest" description="Disordered" evidence="1">
    <location>
        <begin position="176"/>
        <end position="214"/>
    </location>
</feature>
<organism evidence="3 4">
    <name type="scientific">Aphanomyces astaci</name>
    <name type="common">Crayfish plague agent</name>
    <dbReference type="NCBI Taxonomy" id="112090"/>
    <lineage>
        <taxon>Eukaryota</taxon>
        <taxon>Sar</taxon>
        <taxon>Stramenopiles</taxon>
        <taxon>Oomycota</taxon>
        <taxon>Saprolegniomycetes</taxon>
        <taxon>Saprolegniales</taxon>
        <taxon>Verrucalvaceae</taxon>
        <taxon>Aphanomyces</taxon>
    </lineage>
</organism>
<proteinExistence type="predicted"/>
<sequence length="440" mass="48407">MLGSEVAGPDDFVRMPWQSFSTMKRFISEGNRLENASWRLWHMQRLNRLAARTEAVDDPYDDILRASRKCVYCNFASATLSCNGCCHDVYCVGCFKLIHMRGHLATHTAVKLLAPPPPSSQQSKSTTFVPAAMAPSSSDPAALVPSSNKVWEHKMDALFQKLMVTSMHHDGDISVHNLPSDDTEVSHPLLSSPSGHTTEYPSFSSSRSSAKRTPVCNTCKGPHITILCPLLQPASSDSSDSHCSPATSDLQCANCHRAHVLTECPLLPPSSSSFSSKKAKRLACGNCRGDHMTIECPQMPQASTPKADKAAFVRKVYTNYHNENASNSTHAYLGDEVSVHGMAAYPRDTAAPVSVYESIIEEESSSHPVDDFSSPILPPLAATLSARRPDVWILSSLQELPTDLSMQRMRKRGTACRQHCWDHDMETYGYVYLRSSTSTQ</sequence>
<dbReference type="Proteomes" id="UP000469452">
    <property type="component" value="Unassembled WGS sequence"/>
</dbReference>
<feature type="domain" description="Nitrogen regulatory protein areA GATA-like" evidence="2">
    <location>
        <begin position="17"/>
        <end position="43"/>
    </location>
</feature>
<dbReference type="AlphaFoldDB" id="A0A6A4YY10"/>
<gene>
    <name evidence="3" type="ORF">AaE_016063</name>
</gene>
<evidence type="ECO:0000313" key="4">
    <source>
        <dbReference type="Proteomes" id="UP000469452"/>
    </source>
</evidence>
<accession>A0A6A4YY10</accession>
<comment type="caution">
    <text evidence="3">The sequence shown here is derived from an EMBL/GenBank/DDBJ whole genome shotgun (WGS) entry which is preliminary data.</text>
</comment>
<reference evidence="3 4" key="1">
    <citation type="submission" date="2019-06" db="EMBL/GenBank/DDBJ databases">
        <title>Genomics analysis of Aphanomyces spp. identifies a new class of oomycete effector associated with host adaptation.</title>
        <authorList>
            <person name="Gaulin E."/>
        </authorList>
    </citation>
    <scope>NUCLEOTIDE SEQUENCE [LARGE SCALE GENOMIC DNA]</scope>
    <source>
        <strain evidence="3 4">E</strain>
    </source>
</reference>
<name>A0A6A4YY10_APHAT</name>
<evidence type="ECO:0000313" key="3">
    <source>
        <dbReference type="EMBL" id="KAF0702196.1"/>
    </source>
</evidence>
<dbReference type="InterPro" id="IPR013860">
    <property type="entry name" value="AreA_GATA"/>
</dbReference>
<evidence type="ECO:0000256" key="1">
    <source>
        <dbReference type="SAM" id="MobiDB-lite"/>
    </source>
</evidence>
<evidence type="ECO:0000259" key="2">
    <source>
        <dbReference type="Pfam" id="PF08550"/>
    </source>
</evidence>